<dbReference type="AlphaFoldDB" id="A0A4V2QAT3"/>
<keyword evidence="2 7" id="KW-0813">Transport</keyword>
<gene>
    <name evidence="9" type="ORF">EDC14_10751</name>
</gene>
<feature type="transmembrane region" description="Helical" evidence="7">
    <location>
        <begin position="107"/>
        <end position="130"/>
    </location>
</feature>
<accession>A0A4V2QAT3</accession>
<evidence type="ECO:0000313" key="10">
    <source>
        <dbReference type="Proteomes" id="UP000295008"/>
    </source>
</evidence>
<dbReference type="GO" id="GO:0055085">
    <property type="term" value="P:transmembrane transport"/>
    <property type="evidence" value="ECO:0007669"/>
    <property type="project" value="InterPro"/>
</dbReference>
<keyword evidence="4 7" id="KW-0812">Transmembrane</keyword>
<dbReference type="Proteomes" id="UP000295008">
    <property type="component" value="Unassembled WGS sequence"/>
</dbReference>
<feature type="transmembrane region" description="Helical" evidence="7">
    <location>
        <begin position="183"/>
        <end position="206"/>
    </location>
</feature>
<protein>
    <submittedName>
        <fullName evidence="9">Carbohydrate ABC transporter membrane protein 2 (CUT1 family)</fullName>
    </submittedName>
</protein>
<evidence type="ECO:0000256" key="6">
    <source>
        <dbReference type="ARBA" id="ARBA00023136"/>
    </source>
</evidence>
<dbReference type="RefSeq" id="WP_132018352.1">
    <property type="nucleotide sequence ID" value="NZ_SLUN01000075.1"/>
</dbReference>
<dbReference type="InterPro" id="IPR000515">
    <property type="entry name" value="MetI-like"/>
</dbReference>
<dbReference type="Gene3D" id="1.10.3720.10">
    <property type="entry name" value="MetI-like"/>
    <property type="match status" value="1"/>
</dbReference>
<comment type="similarity">
    <text evidence="7">Belongs to the binding-protein-dependent transport system permease family.</text>
</comment>
<comment type="caution">
    <text evidence="9">The sequence shown here is derived from an EMBL/GenBank/DDBJ whole genome shotgun (WGS) entry which is preliminary data.</text>
</comment>
<dbReference type="PANTHER" id="PTHR43744:SF9">
    <property type="entry name" value="POLYGALACTURONAN_RHAMNOGALACTURONAN TRANSPORT SYSTEM PERMEASE PROTEIN YTCP"/>
    <property type="match status" value="1"/>
</dbReference>
<evidence type="ECO:0000256" key="7">
    <source>
        <dbReference type="RuleBase" id="RU363032"/>
    </source>
</evidence>
<organism evidence="9 10">
    <name type="scientific">Hydrogenispora ethanolica</name>
    <dbReference type="NCBI Taxonomy" id="1082276"/>
    <lineage>
        <taxon>Bacteria</taxon>
        <taxon>Bacillati</taxon>
        <taxon>Bacillota</taxon>
        <taxon>Hydrogenispora</taxon>
    </lineage>
</organism>
<evidence type="ECO:0000256" key="5">
    <source>
        <dbReference type="ARBA" id="ARBA00022989"/>
    </source>
</evidence>
<keyword evidence="10" id="KW-1185">Reference proteome</keyword>
<dbReference type="GO" id="GO:0005886">
    <property type="term" value="C:plasma membrane"/>
    <property type="evidence" value="ECO:0007669"/>
    <property type="project" value="UniProtKB-SubCell"/>
</dbReference>
<dbReference type="InterPro" id="IPR035906">
    <property type="entry name" value="MetI-like_sf"/>
</dbReference>
<evidence type="ECO:0000256" key="2">
    <source>
        <dbReference type="ARBA" id="ARBA00022448"/>
    </source>
</evidence>
<evidence type="ECO:0000259" key="8">
    <source>
        <dbReference type="PROSITE" id="PS50928"/>
    </source>
</evidence>
<feature type="transmembrane region" description="Helical" evidence="7">
    <location>
        <begin position="75"/>
        <end position="101"/>
    </location>
</feature>
<feature type="transmembrane region" description="Helical" evidence="7">
    <location>
        <begin position="261"/>
        <end position="278"/>
    </location>
</feature>
<keyword evidence="5 7" id="KW-1133">Transmembrane helix</keyword>
<evidence type="ECO:0000256" key="1">
    <source>
        <dbReference type="ARBA" id="ARBA00004651"/>
    </source>
</evidence>
<dbReference type="CDD" id="cd06261">
    <property type="entry name" value="TM_PBP2"/>
    <property type="match status" value="1"/>
</dbReference>
<feature type="transmembrane region" description="Helical" evidence="7">
    <location>
        <begin position="45"/>
        <end position="63"/>
    </location>
</feature>
<comment type="subcellular location">
    <subcellularLocation>
        <location evidence="1 7">Cell membrane</location>
        <topology evidence="1 7">Multi-pass membrane protein</topology>
    </subcellularLocation>
</comment>
<sequence>MSGIKSSRDRIFDFINITLLTFLMVITLYPFLYVIFASLSDPSRIMAYPGLLYKPLGFSLGAYKAVIKNPNIFTGYVNTCFLVTVGVAVNITMTALGAYFLSRKNVLWGKVVMFFIVFTMFFNGGLIPLYFTVKGLRLDNSLCALILPTAINTFNLIIMRTAFMAIPDSIEESAKIDGAGHLLILFRIIVPLAMPTIAVMILFYGVGHWNAWFQAMIFLQNRELFPLQLILREILLMNDSFQMAMGANVGDQEMISETIKYAVIIVATLPILCLYPFLQKYFVKGVMVGSLKE</sequence>
<dbReference type="Pfam" id="PF00528">
    <property type="entry name" value="BPD_transp_1"/>
    <property type="match status" value="1"/>
</dbReference>
<evidence type="ECO:0000313" key="9">
    <source>
        <dbReference type="EMBL" id="TCL53672.1"/>
    </source>
</evidence>
<name>A0A4V2QAT3_HYDET</name>
<evidence type="ECO:0000256" key="3">
    <source>
        <dbReference type="ARBA" id="ARBA00022475"/>
    </source>
</evidence>
<dbReference type="PROSITE" id="PS50928">
    <property type="entry name" value="ABC_TM1"/>
    <property type="match status" value="1"/>
</dbReference>
<keyword evidence="3" id="KW-1003">Cell membrane</keyword>
<keyword evidence="6 7" id="KW-0472">Membrane</keyword>
<evidence type="ECO:0000256" key="4">
    <source>
        <dbReference type="ARBA" id="ARBA00022692"/>
    </source>
</evidence>
<feature type="transmembrane region" description="Helical" evidence="7">
    <location>
        <begin position="12"/>
        <end position="39"/>
    </location>
</feature>
<feature type="domain" description="ABC transmembrane type-1" evidence="8">
    <location>
        <begin position="76"/>
        <end position="276"/>
    </location>
</feature>
<dbReference type="OrthoDB" id="61400at2"/>
<dbReference type="PANTHER" id="PTHR43744">
    <property type="entry name" value="ABC TRANSPORTER PERMEASE PROTEIN MG189-RELATED-RELATED"/>
    <property type="match status" value="1"/>
</dbReference>
<dbReference type="SUPFAM" id="SSF161098">
    <property type="entry name" value="MetI-like"/>
    <property type="match status" value="1"/>
</dbReference>
<feature type="transmembrane region" description="Helical" evidence="7">
    <location>
        <begin position="142"/>
        <end position="163"/>
    </location>
</feature>
<dbReference type="EMBL" id="SLUN01000075">
    <property type="protein sequence ID" value="TCL53672.1"/>
    <property type="molecule type" value="Genomic_DNA"/>
</dbReference>
<proteinExistence type="inferred from homology"/>
<reference evidence="9 10" key="1">
    <citation type="submission" date="2019-03" db="EMBL/GenBank/DDBJ databases">
        <title>Genomic Encyclopedia of Type Strains, Phase IV (KMG-IV): sequencing the most valuable type-strain genomes for metagenomic binning, comparative biology and taxonomic classification.</title>
        <authorList>
            <person name="Goeker M."/>
        </authorList>
    </citation>
    <scope>NUCLEOTIDE SEQUENCE [LARGE SCALE GENOMIC DNA]</scope>
    <source>
        <strain evidence="9 10">LX-B</strain>
    </source>
</reference>